<comment type="caution">
    <text evidence="1">The sequence shown here is derived from an EMBL/GenBank/DDBJ whole genome shotgun (WGS) entry which is preliminary data.</text>
</comment>
<organism evidence="1 2">
    <name type="scientific">Actinoallomurus spadix</name>
    <dbReference type="NCBI Taxonomy" id="79912"/>
    <lineage>
        <taxon>Bacteria</taxon>
        <taxon>Bacillati</taxon>
        <taxon>Actinomycetota</taxon>
        <taxon>Actinomycetes</taxon>
        <taxon>Streptosporangiales</taxon>
        <taxon>Thermomonosporaceae</taxon>
        <taxon>Actinoallomurus</taxon>
    </lineage>
</organism>
<evidence type="ECO:0000313" key="2">
    <source>
        <dbReference type="Proteomes" id="UP001501822"/>
    </source>
</evidence>
<evidence type="ECO:0008006" key="3">
    <source>
        <dbReference type="Google" id="ProtNLM"/>
    </source>
</evidence>
<accession>A0ABP3H4N1</accession>
<keyword evidence="2" id="KW-1185">Reference proteome</keyword>
<dbReference type="Proteomes" id="UP001501822">
    <property type="component" value="Unassembled WGS sequence"/>
</dbReference>
<dbReference type="RefSeq" id="WP_252808026.1">
    <property type="nucleotide sequence ID" value="NZ_BAAABM010000055.1"/>
</dbReference>
<gene>
    <name evidence="1" type="ORF">GCM10010151_60120</name>
</gene>
<name>A0ABP3H4N1_9ACTN</name>
<dbReference type="InterPro" id="IPR034660">
    <property type="entry name" value="DinB/YfiT-like"/>
</dbReference>
<proteinExistence type="predicted"/>
<reference evidence="2" key="1">
    <citation type="journal article" date="2019" name="Int. J. Syst. Evol. Microbiol.">
        <title>The Global Catalogue of Microorganisms (GCM) 10K type strain sequencing project: providing services to taxonomists for standard genome sequencing and annotation.</title>
        <authorList>
            <consortium name="The Broad Institute Genomics Platform"/>
            <consortium name="The Broad Institute Genome Sequencing Center for Infectious Disease"/>
            <person name="Wu L."/>
            <person name="Ma J."/>
        </authorList>
    </citation>
    <scope>NUCLEOTIDE SEQUENCE [LARGE SCALE GENOMIC DNA]</scope>
    <source>
        <strain evidence="2">JCM 3146</strain>
    </source>
</reference>
<sequence>MADETPVTDDRDPAVVVTAMVDHVLALAATWTAWDGRPVAAGDRVYTPHKAIRRVTDHLIDHLAELEARLAGDRPIPDRWHASAVTTPVDLAPFTDQDLDEARSRLTRLARIWADRLNALTPDRLDRSPGEGWSFRQLAFHLGEGVYYADAVGDLSATGAGG</sequence>
<dbReference type="Gene3D" id="1.20.120.450">
    <property type="entry name" value="dinb family like domain"/>
    <property type="match status" value="1"/>
</dbReference>
<dbReference type="SUPFAM" id="SSF109854">
    <property type="entry name" value="DinB/YfiT-like putative metalloenzymes"/>
    <property type="match status" value="1"/>
</dbReference>
<protein>
    <recommendedName>
        <fullName evidence="3">DinB-like domain-containing protein</fullName>
    </recommendedName>
</protein>
<evidence type="ECO:0000313" key="1">
    <source>
        <dbReference type="EMBL" id="GAA0362065.1"/>
    </source>
</evidence>
<dbReference type="EMBL" id="BAAABM010000055">
    <property type="protein sequence ID" value="GAA0362065.1"/>
    <property type="molecule type" value="Genomic_DNA"/>
</dbReference>